<dbReference type="PRINTS" id="PR00320">
    <property type="entry name" value="GPROTEINBRPT"/>
</dbReference>
<gene>
    <name evidence="4" type="ORF">BGZ97_008984</name>
</gene>
<dbReference type="SUPFAM" id="SSF50978">
    <property type="entry name" value="WD40 repeat-like"/>
    <property type="match status" value="1"/>
</dbReference>
<sequence length="385" mass="41669">IASRDTSGIVRLWDARSRTSAPLNSDGNAGGVSSLSYSIDGRSILSCIRGQGIQRWKVLTGESEPIAFKMMEDVRLFALSPDGRQIATATGNRTGTIQIWSGQNEAAERILVGRTKSVNSLMYSPCGRWILSTHRNKNVRLLDLHDADSQGHVIFKPAGRDVFAVLVHICVAFSPDGCQVAVGSLDGLIQLFDTQSKNPCNPVKEMTHTSRVRSLAYSPDGQRLVFGSKSGTLHFWDLQSVTANVELKGHGDEVICITYSPCGRWLLSGSNDRTIRLWQLGVGELDDSWSCVAVVRGCSKSISCLAWNPVVPMEFVSGCDDGSVRVWKISIGDDGGVGAVRMHWGNDVGRLCASGLIFKGAVGLSPISQRLLVQRSAVDDSFSSQ</sequence>
<dbReference type="PROSITE" id="PS50294">
    <property type="entry name" value="WD_REPEATS_REGION"/>
    <property type="match status" value="2"/>
</dbReference>
<dbReference type="CDD" id="cd00200">
    <property type="entry name" value="WD40"/>
    <property type="match status" value="1"/>
</dbReference>
<evidence type="ECO:0000313" key="5">
    <source>
        <dbReference type="Proteomes" id="UP000823405"/>
    </source>
</evidence>
<dbReference type="Pfam" id="PF00400">
    <property type="entry name" value="WD40"/>
    <property type="match status" value="5"/>
</dbReference>
<feature type="repeat" description="WD" evidence="3">
    <location>
        <begin position="247"/>
        <end position="288"/>
    </location>
</feature>
<dbReference type="EMBL" id="JAAAIN010004200">
    <property type="protein sequence ID" value="KAG0282466.1"/>
    <property type="molecule type" value="Genomic_DNA"/>
</dbReference>
<protein>
    <recommendedName>
        <fullName evidence="6">WD40 repeat-like protein</fullName>
    </recommendedName>
</protein>
<dbReference type="PANTHER" id="PTHR19848">
    <property type="entry name" value="WD40 REPEAT PROTEIN"/>
    <property type="match status" value="1"/>
</dbReference>
<dbReference type="PANTHER" id="PTHR19848:SF8">
    <property type="entry name" value="F-BOX AND WD REPEAT DOMAIN CONTAINING 7"/>
    <property type="match status" value="1"/>
</dbReference>
<dbReference type="Gene3D" id="2.130.10.10">
    <property type="entry name" value="YVTN repeat-like/Quinoprotein amine dehydrogenase"/>
    <property type="match status" value="3"/>
</dbReference>
<keyword evidence="1 3" id="KW-0853">WD repeat</keyword>
<evidence type="ECO:0000256" key="1">
    <source>
        <dbReference type="ARBA" id="ARBA00022574"/>
    </source>
</evidence>
<dbReference type="OrthoDB" id="538223at2759"/>
<keyword evidence="5" id="KW-1185">Reference proteome</keyword>
<feature type="non-terminal residue" evidence="4">
    <location>
        <position position="1"/>
    </location>
</feature>
<dbReference type="AlphaFoldDB" id="A0A9P6QRG5"/>
<dbReference type="Proteomes" id="UP000823405">
    <property type="component" value="Unassembled WGS sequence"/>
</dbReference>
<proteinExistence type="predicted"/>
<evidence type="ECO:0000256" key="3">
    <source>
        <dbReference type="PROSITE-ProRule" id="PRU00221"/>
    </source>
</evidence>
<dbReference type="InterPro" id="IPR015943">
    <property type="entry name" value="WD40/YVTN_repeat-like_dom_sf"/>
</dbReference>
<evidence type="ECO:0000256" key="2">
    <source>
        <dbReference type="ARBA" id="ARBA00022737"/>
    </source>
</evidence>
<dbReference type="PROSITE" id="PS50082">
    <property type="entry name" value="WD_REPEATS_2"/>
    <property type="match status" value="3"/>
</dbReference>
<dbReference type="InterPro" id="IPR036322">
    <property type="entry name" value="WD40_repeat_dom_sf"/>
</dbReference>
<name>A0A9P6QRG5_9FUNG</name>
<dbReference type="InterPro" id="IPR020472">
    <property type="entry name" value="WD40_PAC1"/>
</dbReference>
<organism evidence="4 5">
    <name type="scientific">Linnemannia gamsii</name>
    <dbReference type="NCBI Taxonomy" id="64522"/>
    <lineage>
        <taxon>Eukaryota</taxon>
        <taxon>Fungi</taxon>
        <taxon>Fungi incertae sedis</taxon>
        <taxon>Mucoromycota</taxon>
        <taxon>Mortierellomycotina</taxon>
        <taxon>Mortierellomycetes</taxon>
        <taxon>Mortierellales</taxon>
        <taxon>Mortierellaceae</taxon>
        <taxon>Linnemannia</taxon>
    </lineage>
</organism>
<reference evidence="4" key="1">
    <citation type="journal article" date="2020" name="Fungal Divers.">
        <title>Resolving the Mortierellaceae phylogeny through synthesis of multi-gene phylogenetics and phylogenomics.</title>
        <authorList>
            <person name="Vandepol N."/>
            <person name="Liber J."/>
            <person name="Desiro A."/>
            <person name="Na H."/>
            <person name="Kennedy M."/>
            <person name="Barry K."/>
            <person name="Grigoriev I.V."/>
            <person name="Miller A.N."/>
            <person name="O'Donnell K."/>
            <person name="Stajich J.E."/>
            <person name="Bonito G."/>
        </authorList>
    </citation>
    <scope>NUCLEOTIDE SEQUENCE</scope>
    <source>
        <strain evidence="4">NVP60</strain>
    </source>
</reference>
<keyword evidence="2" id="KW-0677">Repeat</keyword>
<feature type="repeat" description="WD" evidence="3">
    <location>
        <begin position="295"/>
        <end position="330"/>
    </location>
</feature>
<dbReference type="SMART" id="SM00320">
    <property type="entry name" value="WD40"/>
    <property type="match status" value="7"/>
</dbReference>
<comment type="caution">
    <text evidence="4">The sequence shown here is derived from an EMBL/GenBank/DDBJ whole genome shotgun (WGS) entry which is preliminary data.</text>
</comment>
<dbReference type="InterPro" id="IPR001680">
    <property type="entry name" value="WD40_rpt"/>
</dbReference>
<evidence type="ECO:0000313" key="4">
    <source>
        <dbReference type="EMBL" id="KAG0282466.1"/>
    </source>
</evidence>
<feature type="repeat" description="WD" evidence="3">
    <location>
        <begin position="205"/>
        <end position="240"/>
    </location>
</feature>
<evidence type="ECO:0008006" key="6">
    <source>
        <dbReference type="Google" id="ProtNLM"/>
    </source>
</evidence>
<accession>A0A9P6QRG5</accession>